<keyword evidence="1" id="KW-0677">Repeat</keyword>
<dbReference type="OrthoDB" id="9757552at2"/>
<feature type="compositionally biased region" description="Basic and acidic residues" evidence="2">
    <location>
        <begin position="1101"/>
        <end position="1110"/>
    </location>
</feature>
<dbReference type="InterPro" id="IPR006530">
    <property type="entry name" value="YD"/>
</dbReference>
<organism evidence="6 7">
    <name type="scientific">Chondromyces apiculatus DSM 436</name>
    <dbReference type="NCBI Taxonomy" id="1192034"/>
    <lineage>
        <taxon>Bacteria</taxon>
        <taxon>Pseudomonadati</taxon>
        <taxon>Myxococcota</taxon>
        <taxon>Polyangia</taxon>
        <taxon>Polyangiales</taxon>
        <taxon>Polyangiaceae</taxon>
        <taxon>Chondromyces</taxon>
    </lineage>
</organism>
<sequence length="1407" mass="153964">MGTTVGNKDIATKGSGHTAVSTPAVSLNPPTPPTGPVPVPYIYTARTATAKKTRKQLKAGGKKVVVKGSVLKVDPPANQPSQPTGGDVVTRAVRKKAAVIQGSSRTKAGGKPVSATGDMVRMNVLTDAAPVAQVTMPLIKAVGGDSAGSAKGKGAKGKKKGKIAVPAQSAKTCTKAGHPVDVATGYVVDEAVDLALPGLIPITWRRSYSSARAGERGAFGRGGWVHAYEQWIELREGAAVLRMGDGRVARFEGAGQEGPSLHRGERLSLRMDRHGGFSVYDHETRRTSEFLPAVRDGRALLRAIRDPYGHALLFQYEGDSLVRISDTAGREIRLLSDDEGRLSRLEVWAAPPRAPEQPAPPAPALEFWFDYAYHPTGELAVATNALGYTDRYEYDSLHRMVKTTLKNGVSFHYEYDGDTGACVRTWGDGGLHEVELSFDLENGVTTTSGTHESRRYTWNADGLVTREETLDGQFVRVGEYDADQYLLSEANAAGQTTRYAYDARGNRTKVTDPAGNVTTWEYQDDLPTRRDGPDGLVTTYAHDGHGALSSVTYPTGLAYALSHDGEGRLTGLFGADGLLLDYGYDAHHNVAWQRTARGAVTRTTHDALGRPVRRVDALGRTTGVDYDRVGQPVAVRYPDGTGTRSAYDPLGNITRFTDALGQTTAMEHGGTGVLVGLVQPDGLAWRFRYDRDERLVEIENPHAELYRFVYDRAGRVLEEHSFDGRRLEYRYSKAGNLSRIDYPDGTFREFVHDPLGNLLEDRSPDGDIVFERDRLGRLLQAVLTEAPGKVVNVFARDRFGRLVAERQNGREIRFEIDNRGRRAARVLPGGETTRYRYDLLGALAAVEHDGHRVTLERDPLGREIRKHLHSSGVDIQSAYDAMDHLVDQRVSAPEPGGGAPRVLAERRWHHDPLGRVSQIDDARWGSTHYRYDAVGQLAQAVRGRHSEVFEYDVTGSLQNILSDLGQAGRVAPWELRAGNVLTRTRDARFENDACGRRTRKIPQVREADGLLVDGLEATAYVWDCRDRLREVRLPDGQRVLFTYDAFGRRVRKEVLSAERGDYPRMVRLALEGGKEALPKTEVTEFLWDGDVLAAEIQPDRRVEAPPDHRTAAQQAADELAGRRAPRPDQPWTRVFVHIPGTFVPLLQAEQGAVFTYVNDHLGTPKELIDPEGRVAWSAAHSAWGRVVEVWRDPKSALRHGEVESPFRLLGQYEDRETGLCYTRFRYFDAALGRWLSPDPLNVLGGMNACAWDGAPTCRTDPFGLSTFTPNDVSILISDSNPQFPLTQTNAETVLGSGPAGSTAQVGGPGTAGGDVTFIDTMGQVVGKCEVKCIAGGAQGSFNKEVGHAAKKQASNVFVQVPSGSDAERMVRRFRGSRPDGGAQYKNVTIVIVDPNGNELYNGPLGCP</sequence>
<dbReference type="InterPro" id="IPR022385">
    <property type="entry name" value="Rhs_assc_core"/>
</dbReference>
<dbReference type="Pfam" id="PF05593">
    <property type="entry name" value="RHS_repeat"/>
    <property type="match status" value="3"/>
</dbReference>
<dbReference type="NCBIfam" id="TIGR03696">
    <property type="entry name" value="Rhs_assc_core"/>
    <property type="match status" value="1"/>
</dbReference>
<dbReference type="STRING" id="1192034.CAP_2455"/>
<evidence type="ECO:0000313" key="7">
    <source>
        <dbReference type="Proteomes" id="UP000019678"/>
    </source>
</evidence>
<dbReference type="Pfam" id="PF03527">
    <property type="entry name" value="RHS"/>
    <property type="match status" value="1"/>
</dbReference>
<dbReference type="PANTHER" id="PTHR32305:SF15">
    <property type="entry name" value="PROTEIN RHSA-RELATED"/>
    <property type="match status" value="1"/>
</dbReference>
<feature type="region of interest" description="Disordered" evidence="2">
    <location>
        <begin position="1"/>
        <end position="39"/>
    </location>
</feature>
<evidence type="ECO:0000313" key="6">
    <source>
        <dbReference type="EMBL" id="EYF05995.1"/>
    </source>
</evidence>
<dbReference type="eggNOG" id="COG3064">
    <property type="taxonomic scope" value="Bacteria"/>
</dbReference>
<dbReference type="InterPro" id="IPR050708">
    <property type="entry name" value="T6SS_VgrG/RHS"/>
</dbReference>
<dbReference type="Pfam" id="PF25023">
    <property type="entry name" value="TEN_YD-shell"/>
    <property type="match status" value="1"/>
</dbReference>
<protein>
    <submittedName>
        <fullName evidence="6">Uncharacterized protein</fullName>
    </submittedName>
</protein>
<evidence type="ECO:0000256" key="1">
    <source>
        <dbReference type="ARBA" id="ARBA00022737"/>
    </source>
</evidence>
<evidence type="ECO:0000259" key="3">
    <source>
        <dbReference type="Pfam" id="PF03527"/>
    </source>
</evidence>
<dbReference type="SUPFAM" id="SSF69304">
    <property type="entry name" value="Tricorn protease N-terminal domain"/>
    <property type="match status" value="1"/>
</dbReference>
<reference evidence="6 7" key="1">
    <citation type="submission" date="2013-05" db="EMBL/GenBank/DDBJ databases">
        <title>Genome assembly of Chondromyces apiculatus DSM 436.</title>
        <authorList>
            <person name="Sharma G."/>
            <person name="Khatri I."/>
            <person name="Kaur C."/>
            <person name="Mayilraj S."/>
            <person name="Subramanian S."/>
        </authorList>
    </citation>
    <scope>NUCLEOTIDE SEQUENCE [LARGE SCALE GENOMIC DNA]</scope>
    <source>
        <strain evidence="6 7">DSM 436</strain>
    </source>
</reference>
<dbReference type="eggNOG" id="COG3209">
    <property type="taxonomic scope" value="Bacteria"/>
</dbReference>
<dbReference type="InterPro" id="IPR056823">
    <property type="entry name" value="TEN-like_YD-shell"/>
</dbReference>
<feature type="compositionally biased region" description="Pro residues" evidence="2">
    <location>
        <begin position="29"/>
        <end position="39"/>
    </location>
</feature>
<evidence type="ECO:0000256" key="2">
    <source>
        <dbReference type="SAM" id="MobiDB-lite"/>
    </source>
</evidence>
<dbReference type="PANTHER" id="PTHR32305">
    <property type="match status" value="1"/>
</dbReference>
<feature type="domain" description="Teneurin-like YD-shell" evidence="5">
    <location>
        <begin position="624"/>
        <end position="782"/>
    </location>
</feature>
<evidence type="ECO:0000259" key="4">
    <source>
        <dbReference type="Pfam" id="PF20148"/>
    </source>
</evidence>
<feature type="domain" description="DUF6531" evidence="4">
    <location>
        <begin position="177"/>
        <end position="251"/>
    </location>
</feature>
<dbReference type="InterPro" id="IPR045351">
    <property type="entry name" value="DUF6531"/>
</dbReference>
<keyword evidence="7" id="KW-1185">Reference proteome</keyword>
<name>A0A017TAZ5_9BACT</name>
<dbReference type="InterPro" id="IPR031325">
    <property type="entry name" value="RHS_repeat"/>
</dbReference>
<dbReference type="Pfam" id="PF13665">
    <property type="entry name" value="Tox-PAAR-like"/>
    <property type="match status" value="1"/>
</dbReference>
<feature type="domain" description="RHS protein conserved region" evidence="3">
    <location>
        <begin position="1156"/>
        <end position="1190"/>
    </location>
</feature>
<dbReference type="Gene3D" id="2.180.10.10">
    <property type="entry name" value="RHS repeat-associated core"/>
    <property type="match status" value="3"/>
</dbReference>
<feature type="region of interest" description="Disordered" evidence="2">
    <location>
        <begin position="1101"/>
        <end position="1126"/>
    </location>
</feature>
<dbReference type="EMBL" id="ASRX01000019">
    <property type="protein sequence ID" value="EYF05995.1"/>
    <property type="molecule type" value="Genomic_DNA"/>
</dbReference>
<comment type="caution">
    <text evidence="6">The sequence shown here is derived from an EMBL/GenBank/DDBJ whole genome shotgun (WGS) entry which is preliminary data.</text>
</comment>
<dbReference type="NCBIfam" id="TIGR01643">
    <property type="entry name" value="YD_repeat_2x"/>
    <property type="match status" value="6"/>
</dbReference>
<dbReference type="Pfam" id="PF20148">
    <property type="entry name" value="DUF6531"/>
    <property type="match status" value="1"/>
</dbReference>
<gene>
    <name evidence="6" type="ORF">CAP_2455</name>
</gene>
<dbReference type="Proteomes" id="UP000019678">
    <property type="component" value="Unassembled WGS sequence"/>
</dbReference>
<accession>A0A017TAZ5</accession>
<dbReference type="RefSeq" id="WP_044240966.1">
    <property type="nucleotide sequence ID" value="NZ_ASRX01000019.1"/>
</dbReference>
<dbReference type="InterPro" id="IPR001826">
    <property type="entry name" value="RHS"/>
</dbReference>
<evidence type="ECO:0000259" key="5">
    <source>
        <dbReference type="Pfam" id="PF25023"/>
    </source>
</evidence>
<proteinExistence type="predicted"/>